<sequence>MHLIYISERSNNSCFYIDLTVYFDALKVQFLNICIFAFHFFALVL</sequence>
<protein>
    <submittedName>
        <fullName evidence="2">Uncharacterized protein</fullName>
    </submittedName>
</protein>
<dbReference type="AlphaFoldDB" id="A0A0E9RT43"/>
<evidence type="ECO:0000313" key="2">
    <source>
        <dbReference type="EMBL" id="JAH32301.1"/>
    </source>
</evidence>
<reference evidence="2" key="2">
    <citation type="journal article" date="2015" name="Fish Shellfish Immunol.">
        <title>Early steps in the European eel (Anguilla anguilla)-Vibrio vulnificus interaction in the gills: Role of the RtxA13 toxin.</title>
        <authorList>
            <person name="Callol A."/>
            <person name="Pajuelo D."/>
            <person name="Ebbesson L."/>
            <person name="Teles M."/>
            <person name="MacKenzie S."/>
            <person name="Amaro C."/>
        </authorList>
    </citation>
    <scope>NUCLEOTIDE SEQUENCE</scope>
</reference>
<evidence type="ECO:0000256" key="1">
    <source>
        <dbReference type="SAM" id="Phobius"/>
    </source>
</evidence>
<reference evidence="2" key="1">
    <citation type="submission" date="2014-11" db="EMBL/GenBank/DDBJ databases">
        <authorList>
            <person name="Amaro Gonzalez C."/>
        </authorList>
    </citation>
    <scope>NUCLEOTIDE SEQUENCE</scope>
</reference>
<dbReference type="EMBL" id="GBXM01076276">
    <property type="protein sequence ID" value="JAH32301.1"/>
    <property type="molecule type" value="Transcribed_RNA"/>
</dbReference>
<name>A0A0E9RT43_ANGAN</name>
<feature type="transmembrane region" description="Helical" evidence="1">
    <location>
        <begin position="21"/>
        <end position="44"/>
    </location>
</feature>
<keyword evidence="1" id="KW-0472">Membrane</keyword>
<organism evidence="2">
    <name type="scientific">Anguilla anguilla</name>
    <name type="common">European freshwater eel</name>
    <name type="synonym">Muraena anguilla</name>
    <dbReference type="NCBI Taxonomy" id="7936"/>
    <lineage>
        <taxon>Eukaryota</taxon>
        <taxon>Metazoa</taxon>
        <taxon>Chordata</taxon>
        <taxon>Craniata</taxon>
        <taxon>Vertebrata</taxon>
        <taxon>Euteleostomi</taxon>
        <taxon>Actinopterygii</taxon>
        <taxon>Neopterygii</taxon>
        <taxon>Teleostei</taxon>
        <taxon>Anguilliformes</taxon>
        <taxon>Anguillidae</taxon>
        <taxon>Anguilla</taxon>
    </lineage>
</organism>
<proteinExistence type="predicted"/>
<keyword evidence="1" id="KW-0812">Transmembrane</keyword>
<keyword evidence="1" id="KW-1133">Transmembrane helix</keyword>
<accession>A0A0E9RT43</accession>